<evidence type="ECO:0000313" key="1">
    <source>
        <dbReference type="EMBL" id="KAJ4470669.1"/>
    </source>
</evidence>
<accession>A0A9W9DI84</accession>
<gene>
    <name evidence="1" type="ORF">C8J55DRAFT_563996</name>
</gene>
<organism evidence="1 2">
    <name type="scientific">Lentinula lateritia</name>
    <dbReference type="NCBI Taxonomy" id="40482"/>
    <lineage>
        <taxon>Eukaryota</taxon>
        <taxon>Fungi</taxon>
        <taxon>Dikarya</taxon>
        <taxon>Basidiomycota</taxon>
        <taxon>Agaricomycotina</taxon>
        <taxon>Agaricomycetes</taxon>
        <taxon>Agaricomycetidae</taxon>
        <taxon>Agaricales</taxon>
        <taxon>Marasmiineae</taxon>
        <taxon>Omphalotaceae</taxon>
        <taxon>Lentinula</taxon>
    </lineage>
</organism>
<protein>
    <submittedName>
        <fullName evidence="1">Uncharacterized protein</fullName>
    </submittedName>
</protein>
<comment type="caution">
    <text evidence="1">The sequence shown here is derived from an EMBL/GenBank/DDBJ whole genome shotgun (WGS) entry which is preliminary data.</text>
</comment>
<name>A0A9W9DI84_9AGAR</name>
<sequence>MRFPLFGLNIKACFVFILGVVSITYATARPVTGLEPNLLPRSQLVKIKISFPGGTKQFLEGEAVTNVARAIRNTLEEYTPTGHEIEVIFPIPLRIPAFNKVNEIDFRITLGNGATGAGLVEAVGEEPNYEEGPFLVRHDVLEHLIAGMVKAKL</sequence>
<reference evidence="1" key="2">
    <citation type="journal article" date="2023" name="Proc. Natl. Acad. Sci. U.S.A.">
        <title>A global phylogenomic analysis of the shiitake genus Lentinula.</title>
        <authorList>
            <person name="Sierra-Patev S."/>
            <person name="Min B."/>
            <person name="Naranjo-Ortiz M."/>
            <person name="Looney B."/>
            <person name="Konkel Z."/>
            <person name="Slot J.C."/>
            <person name="Sakamoto Y."/>
            <person name="Steenwyk J.L."/>
            <person name="Rokas A."/>
            <person name="Carro J."/>
            <person name="Camarero S."/>
            <person name="Ferreira P."/>
            <person name="Molpeceres G."/>
            <person name="Ruiz-Duenas F.J."/>
            <person name="Serrano A."/>
            <person name="Henrissat B."/>
            <person name="Drula E."/>
            <person name="Hughes K.W."/>
            <person name="Mata J.L."/>
            <person name="Ishikawa N.K."/>
            <person name="Vargas-Isla R."/>
            <person name="Ushijima S."/>
            <person name="Smith C.A."/>
            <person name="Donoghue J."/>
            <person name="Ahrendt S."/>
            <person name="Andreopoulos W."/>
            <person name="He G."/>
            <person name="LaButti K."/>
            <person name="Lipzen A."/>
            <person name="Ng V."/>
            <person name="Riley R."/>
            <person name="Sandor L."/>
            <person name="Barry K."/>
            <person name="Martinez A.T."/>
            <person name="Xiao Y."/>
            <person name="Gibbons J.G."/>
            <person name="Terashima K."/>
            <person name="Grigoriev I.V."/>
            <person name="Hibbett D."/>
        </authorList>
    </citation>
    <scope>NUCLEOTIDE SEQUENCE</scope>
    <source>
        <strain evidence="1">Sp2 HRB7682 ss15</strain>
    </source>
</reference>
<reference evidence="1" key="1">
    <citation type="submission" date="2022-08" db="EMBL/GenBank/DDBJ databases">
        <authorList>
            <consortium name="DOE Joint Genome Institute"/>
            <person name="Min B."/>
            <person name="Riley R."/>
            <person name="Sierra-Patev S."/>
            <person name="Naranjo-Ortiz M."/>
            <person name="Looney B."/>
            <person name="Konkel Z."/>
            <person name="Slot J.C."/>
            <person name="Sakamoto Y."/>
            <person name="Steenwyk J.L."/>
            <person name="Rokas A."/>
            <person name="Carro J."/>
            <person name="Camarero S."/>
            <person name="Ferreira P."/>
            <person name="Molpeceres G."/>
            <person name="Ruiz-Duenas F.J."/>
            <person name="Serrano A."/>
            <person name="Henrissat B."/>
            <person name="Drula E."/>
            <person name="Hughes K.W."/>
            <person name="Mata J.L."/>
            <person name="Ishikawa N.K."/>
            <person name="Vargas-Isla R."/>
            <person name="Ushijima S."/>
            <person name="Smith C.A."/>
            <person name="Ahrendt S."/>
            <person name="Andreopoulos W."/>
            <person name="He G."/>
            <person name="Labutti K."/>
            <person name="Lipzen A."/>
            <person name="Ng V."/>
            <person name="Sandor L."/>
            <person name="Barry K."/>
            <person name="Martinez A.T."/>
            <person name="Xiao Y."/>
            <person name="Gibbons J.G."/>
            <person name="Terashima K."/>
            <person name="Hibbett D.S."/>
            <person name="Grigoriev I.V."/>
        </authorList>
    </citation>
    <scope>NUCLEOTIDE SEQUENCE</scope>
    <source>
        <strain evidence="1">Sp2 HRB7682 ss15</strain>
    </source>
</reference>
<dbReference type="AlphaFoldDB" id="A0A9W9DI84"/>
<dbReference type="EMBL" id="JANVFS010000031">
    <property type="protein sequence ID" value="KAJ4470669.1"/>
    <property type="molecule type" value="Genomic_DNA"/>
</dbReference>
<dbReference type="Proteomes" id="UP001150238">
    <property type="component" value="Unassembled WGS sequence"/>
</dbReference>
<evidence type="ECO:0000313" key="2">
    <source>
        <dbReference type="Proteomes" id="UP001150238"/>
    </source>
</evidence>
<proteinExistence type="predicted"/>